<dbReference type="Gene3D" id="2.40.30.10">
    <property type="entry name" value="Translation factors"/>
    <property type="match status" value="1"/>
</dbReference>
<evidence type="ECO:0000256" key="5">
    <source>
        <dbReference type="ARBA" id="ARBA00023002"/>
    </source>
</evidence>
<dbReference type="OMA" id="VQPTEQC"/>
<dbReference type="InterPro" id="IPR017938">
    <property type="entry name" value="Riboflavin_synthase-like_b-brl"/>
</dbReference>
<comment type="caution">
    <text evidence="8">The sequence shown here is derived from an EMBL/GenBank/DDBJ whole genome shotgun (WGS) entry which is preliminary data.</text>
</comment>
<dbReference type="SUPFAM" id="SSF63380">
    <property type="entry name" value="Riboflavin synthase domain-like"/>
    <property type="match status" value="1"/>
</dbReference>
<reference evidence="8 9" key="1">
    <citation type="journal article" date="2015" name="Environ. Microbiol.">
        <title>Genome analyses suggest the presence of polyploidy and recent human-driven expansions in eight global populations of the honeybee pathogen Nosema ceranae.</title>
        <authorList>
            <person name="Pelin A."/>
            <person name="Selman M."/>
            <person name="Aris-Brosou S."/>
            <person name="Farinelli L."/>
            <person name="Corradi N."/>
        </authorList>
    </citation>
    <scope>NUCLEOTIDE SEQUENCE [LARGE SCALE GENOMIC DNA]</scope>
    <source>
        <strain evidence="8 9">PA08 1199</strain>
    </source>
</reference>
<dbReference type="GO" id="GO:0016491">
    <property type="term" value="F:oxidoreductase activity"/>
    <property type="evidence" value="ECO:0007669"/>
    <property type="project" value="UniProtKB-KW"/>
</dbReference>
<dbReference type="EMBL" id="JPQZ01000002">
    <property type="protein sequence ID" value="KKO76572.1"/>
    <property type="molecule type" value="Genomic_DNA"/>
</dbReference>
<keyword evidence="4 6" id="KW-0274">FAD</keyword>
<keyword evidence="3 6" id="KW-0285">Flavoprotein</keyword>
<dbReference type="Pfam" id="PF00970">
    <property type="entry name" value="FAD_binding_6"/>
    <property type="match status" value="1"/>
</dbReference>
<feature type="binding site" evidence="6">
    <location>
        <position position="75"/>
    </location>
    <ligand>
        <name>FAD</name>
        <dbReference type="ChEBI" id="CHEBI:57692"/>
    </ligand>
</feature>
<dbReference type="PRINTS" id="PR00406">
    <property type="entry name" value="CYTB5RDTASE"/>
</dbReference>
<feature type="domain" description="FAD-binding FR-type" evidence="7">
    <location>
        <begin position="3"/>
        <end position="100"/>
    </location>
</feature>
<evidence type="ECO:0000256" key="4">
    <source>
        <dbReference type="ARBA" id="ARBA00022827"/>
    </source>
</evidence>
<gene>
    <name evidence="8" type="ORF">AAJ76_2000120738</name>
</gene>
<protein>
    <submittedName>
        <fullName evidence="8">Nadh-cytochrome b5 reductase 2</fullName>
    </submittedName>
</protein>
<dbReference type="Pfam" id="PF00175">
    <property type="entry name" value="NAD_binding_1"/>
    <property type="match status" value="1"/>
</dbReference>
<dbReference type="Gene3D" id="3.40.50.80">
    <property type="entry name" value="Nucleotide-binding domain of ferredoxin-NADP reductase (FNR) module"/>
    <property type="match status" value="1"/>
</dbReference>
<name>A0A0F9YVZ4_9MICR</name>
<keyword evidence="9" id="KW-1185">Reference proteome</keyword>
<dbReference type="GeneID" id="36319353"/>
<dbReference type="RefSeq" id="XP_024332314.1">
    <property type="nucleotide sequence ID" value="XM_024474432.1"/>
</dbReference>
<evidence type="ECO:0000256" key="2">
    <source>
        <dbReference type="ARBA" id="ARBA00006105"/>
    </source>
</evidence>
<dbReference type="AlphaFoldDB" id="A0A0F9YVZ4"/>
<feature type="binding site" evidence="6">
    <location>
        <position position="76"/>
    </location>
    <ligand>
        <name>FAD</name>
        <dbReference type="ChEBI" id="CHEBI:57692"/>
    </ligand>
</feature>
<dbReference type="InterPro" id="IPR008333">
    <property type="entry name" value="Cbr1-like_FAD-bd_dom"/>
</dbReference>
<feature type="binding site" evidence="6">
    <location>
        <position position="116"/>
    </location>
    <ligand>
        <name>FAD</name>
        <dbReference type="ChEBI" id="CHEBI:57692"/>
    </ligand>
</feature>
<comment type="similarity">
    <text evidence="2">Belongs to the flavoprotein pyridine nucleotide cytochrome reductase family.</text>
</comment>
<dbReference type="PROSITE" id="PS51384">
    <property type="entry name" value="FAD_FR"/>
    <property type="match status" value="1"/>
</dbReference>
<feature type="binding site" evidence="6">
    <location>
        <position position="66"/>
    </location>
    <ligand>
        <name>FAD</name>
        <dbReference type="ChEBI" id="CHEBI:57692"/>
    </ligand>
</feature>
<evidence type="ECO:0000256" key="6">
    <source>
        <dbReference type="PIRSR" id="PIRSR601834-1"/>
    </source>
</evidence>
<dbReference type="VEuPathDB" id="MicrosporidiaDB:NCER_100176"/>
<organism evidence="8 9">
    <name type="scientific">Vairimorpha ceranae</name>
    <dbReference type="NCBI Taxonomy" id="40302"/>
    <lineage>
        <taxon>Eukaryota</taxon>
        <taxon>Fungi</taxon>
        <taxon>Fungi incertae sedis</taxon>
        <taxon>Microsporidia</taxon>
        <taxon>Nosematidae</taxon>
        <taxon>Vairimorpha</taxon>
    </lineage>
</organism>
<evidence type="ECO:0000313" key="8">
    <source>
        <dbReference type="EMBL" id="KKO76572.1"/>
    </source>
</evidence>
<dbReference type="InterPro" id="IPR001834">
    <property type="entry name" value="CBR-like"/>
</dbReference>
<dbReference type="VEuPathDB" id="MicrosporidiaDB:AAJ76_2000120738"/>
<dbReference type="OrthoDB" id="432685at2759"/>
<accession>A0A0F9YVZ4</accession>
<feature type="binding site" evidence="6">
    <location>
        <position position="53"/>
    </location>
    <ligand>
        <name>FAD</name>
        <dbReference type="ChEBI" id="CHEBI:57692"/>
    </ligand>
</feature>
<dbReference type="InterPro" id="IPR001433">
    <property type="entry name" value="OxRdtase_FAD/NAD-bd"/>
</dbReference>
<feature type="binding site" evidence="6">
    <location>
        <position position="52"/>
    </location>
    <ligand>
        <name>FAD</name>
        <dbReference type="ChEBI" id="CHEBI:57692"/>
    </ligand>
</feature>
<evidence type="ECO:0000259" key="7">
    <source>
        <dbReference type="PROSITE" id="PS51384"/>
    </source>
</evidence>
<evidence type="ECO:0000313" key="9">
    <source>
        <dbReference type="Proteomes" id="UP000034350"/>
    </source>
</evidence>
<dbReference type="SUPFAM" id="SSF52343">
    <property type="entry name" value="Ferredoxin reductase-like, C-terminal NADP-linked domain"/>
    <property type="match status" value="1"/>
</dbReference>
<dbReference type="VEuPathDB" id="MicrosporidiaDB:G9O61_00g006470"/>
<evidence type="ECO:0000256" key="1">
    <source>
        <dbReference type="ARBA" id="ARBA00001974"/>
    </source>
</evidence>
<evidence type="ECO:0000256" key="3">
    <source>
        <dbReference type="ARBA" id="ARBA00022630"/>
    </source>
</evidence>
<dbReference type="InterPro" id="IPR017927">
    <property type="entry name" value="FAD-bd_FR_type"/>
</dbReference>
<feature type="binding site" evidence="6">
    <location>
        <position position="68"/>
    </location>
    <ligand>
        <name>FAD</name>
        <dbReference type="ChEBI" id="CHEBI:57692"/>
    </ligand>
</feature>
<dbReference type="CDD" id="cd06183">
    <property type="entry name" value="cyt_b5_reduct_like"/>
    <property type="match status" value="1"/>
</dbReference>
<feature type="binding site" evidence="6">
    <location>
        <position position="51"/>
    </location>
    <ligand>
        <name>FAD</name>
        <dbReference type="ChEBI" id="CHEBI:57692"/>
    </ligand>
</feature>
<dbReference type="Proteomes" id="UP000034350">
    <property type="component" value="Unassembled WGS sequence"/>
</dbReference>
<proteinExistence type="inferred from homology"/>
<dbReference type="PANTHER" id="PTHR19370">
    <property type="entry name" value="NADH-CYTOCHROME B5 REDUCTASE"/>
    <property type="match status" value="1"/>
</dbReference>
<comment type="cofactor">
    <cofactor evidence="1 6">
        <name>FAD</name>
        <dbReference type="ChEBI" id="CHEBI:57692"/>
    </cofactor>
</comment>
<sequence length="249" mass="28775">METGLLSGKILEKKNVSHNTIFLRLKVSNELKKDDISFFVYIYDANRNLKRPYTPIQWNENEICFIIKIYLRDGVSEYISKLSINDIVYISKPTLKLKYSNKYNNILMICGGTGITPMLQILKHVENVEKITIISCNTTFNDTLINRDIINCDLKVWHVFSREKKICNSDKNYFINSDENNVFKTHITKEIIEHVTQSEKLKNFDFVYVCGPPGFMNAVSGDKTVDKSQGVLTGILKELGYNSNQVYKF</sequence>
<dbReference type="InterPro" id="IPR039261">
    <property type="entry name" value="FNR_nucleotide-bd"/>
</dbReference>
<keyword evidence="5" id="KW-0560">Oxidoreductase</keyword>